<accession>A0A8B6BSH8</accession>
<feature type="compositionally biased region" description="Basic and acidic residues" evidence="1">
    <location>
        <begin position="37"/>
        <end position="46"/>
    </location>
</feature>
<feature type="compositionally biased region" description="Basic and acidic residues" evidence="1">
    <location>
        <begin position="55"/>
        <end position="80"/>
    </location>
</feature>
<dbReference type="Proteomes" id="UP000596742">
    <property type="component" value="Unassembled WGS sequence"/>
</dbReference>
<protein>
    <submittedName>
        <fullName evidence="2">Uncharacterized protein</fullName>
    </submittedName>
</protein>
<reference evidence="2" key="1">
    <citation type="submission" date="2018-11" db="EMBL/GenBank/DDBJ databases">
        <authorList>
            <person name="Alioto T."/>
            <person name="Alioto T."/>
        </authorList>
    </citation>
    <scope>NUCLEOTIDE SEQUENCE</scope>
</reference>
<comment type="caution">
    <text evidence="2">The sequence shown here is derived from an EMBL/GenBank/DDBJ whole genome shotgun (WGS) entry which is preliminary data.</text>
</comment>
<name>A0A8B6BSH8_MYTGA</name>
<feature type="region of interest" description="Disordered" evidence="1">
    <location>
        <begin position="1"/>
        <end position="80"/>
    </location>
</feature>
<gene>
    <name evidence="2" type="ORF">MGAL_10B026153</name>
</gene>
<dbReference type="EMBL" id="UYJE01000649">
    <property type="protein sequence ID" value="VDH94910.1"/>
    <property type="molecule type" value="Genomic_DNA"/>
</dbReference>
<feature type="compositionally biased region" description="Basic and acidic residues" evidence="1">
    <location>
        <begin position="1"/>
        <end position="23"/>
    </location>
</feature>
<evidence type="ECO:0000313" key="2">
    <source>
        <dbReference type="EMBL" id="VDH94910.1"/>
    </source>
</evidence>
<feature type="compositionally biased region" description="Acidic residues" evidence="1">
    <location>
        <begin position="27"/>
        <end position="36"/>
    </location>
</feature>
<sequence length="98" mass="11451">MDSVNRKGETAISDDKDYKKENSAADDTIELGDDGPEPDKEPEKKNTSRHWRRKQTAEEAKTIAREEIEQKKEEMKDKRYKEKVDLLRAMVEALQNKN</sequence>
<evidence type="ECO:0000313" key="3">
    <source>
        <dbReference type="Proteomes" id="UP000596742"/>
    </source>
</evidence>
<proteinExistence type="predicted"/>
<keyword evidence="3" id="KW-1185">Reference proteome</keyword>
<dbReference type="AlphaFoldDB" id="A0A8B6BSH8"/>
<evidence type="ECO:0000256" key="1">
    <source>
        <dbReference type="SAM" id="MobiDB-lite"/>
    </source>
</evidence>
<organism evidence="2 3">
    <name type="scientific">Mytilus galloprovincialis</name>
    <name type="common">Mediterranean mussel</name>
    <dbReference type="NCBI Taxonomy" id="29158"/>
    <lineage>
        <taxon>Eukaryota</taxon>
        <taxon>Metazoa</taxon>
        <taxon>Spiralia</taxon>
        <taxon>Lophotrochozoa</taxon>
        <taxon>Mollusca</taxon>
        <taxon>Bivalvia</taxon>
        <taxon>Autobranchia</taxon>
        <taxon>Pteriomorphia</taxon>
        <taxon>Mytilida</taxon>
        <taxon>Mytiloidea</taxon>
        <taxon>Mytilidae</taxon>
        <taxon>Mytilinae</taxon>
        <taxon>Mytilus</taxon>
    </lineage>
</organism>